<reference evidence="2 3" key="9">
    <citation type="journal article" date="2000" name="J. Virol.">
        <title>Complete DNA sequence of the rat cytomegalovirus genome.</title>
        <authorList>
            <person name="Vink C."/>
            <person name="Beuken E."/>
            <person name="Bruggeman C.A."/>
        </authorList>
    </citation>
    <scope>NUCLEOTIDE SEQUENCE [LARGE SCALE GENOMIC DNA]</scope>
    <source>
        <strain evidence="2 3">Maastricht</strain>
    </source>
</reference>
<organismHost>
    <name type="scientific">Rattus</name>
    <name type="common">rats</name>
    <dbReference type="NCBI Taxonomy" id="10114"/>
</organismHost>
<organism evidence="2 3">
    <name type="scientific">Rat cytomegalovirus (strain Maastricht)</name>
    <dbReference type="NCBI Taxonomy" id="79700"/>
    <lineage>
        <taxon>Viruses</taxon>
        <taxon>Duplodnaviria</taxon>
        <taxon>Heunggongvirae</taxon>
        <taxon>Peploviricota</taxon>
        <taxon>Herviviricetes</taxon>
        <taxon>Herpesvirales</taxon>
        <taxon>Orthoherpesviridae</taxon>
        <taxon>Betaherpesvirinae</taxon>
        <taxon>Muromegalovirus</taxon>
        <taxon>Muromegalovirus muridbeta2</taxon>
        <taxon>Murid betaherpesvirus 2</taxon>
    </lineage>
</organism>
<feature type="region of interest" description="Disordered" evidence="1">
    <location>
        <begin position="1"/>
        <end position="45"/>
    </location>
</feature>
<dbReference type="OrthoDB" id="10873at10239"/>
<name>Q9DW63_RCMVM</name>
<feature type="compositionally biased region" description="Basic and acidic residues" evidence="1">
    <location>
        <begin position="1"/>
        <end position="38"/>
    </location>
</feature>
<dbReference type="Proteomes" id="UP000008288">
    <property type="component" value="Segment"/>
</dbReference>
<reference evidence="2 3" key="6">
    <citation type="journal article" date="1999" name="J. Gen. Virol.">
        <title>The rat cytomegalovirus R32 gene encodes a virion-associated protein that elicits a strong humoral immune response in infected rats.</title>
        <authorList>
            <person name="Beuken E."/>
            <person name="Grauls G."/>
            <person name="Bruggeman C.A."/>
            <person name="Vink C."/>
        </authorList>
    </citation>
    <scope>NUCLEOTIDE SEQUENCE [LARGE SCALE GENOMIC DNA]</scope>
    <source>
        <strain evidence="2 3">Maastricht</strain>
    </source>
</reference>
<reference evidence="2 3" key="3">
    <citation type="journal article" date="1997" name="J. Gen. Virol.">
        <title>Cloning and functional characterization of the origin of lytic-phase DNA replication of rat cytomegalovirus.</title>
        <authorList>
            <person name="Vink C."/>
            <person name="Beuken E."/>
            <person name="Bruggeman C.A."/>
        </authorList>
    </citation>
    <scope>NUCLEOTIDE SEQUENCE [LARGE SCALE GENOMIC DNA]</scope>
    <source>
        <strain evidence="2 3">Maastricht</strain>
    </source>
</reference>
<evidence type="ECO:0000313" key="2">
    <source>
        <dbReference type="EMBL" id="AAF99227.1"/>
    </source>
</evidence>
<dbReference type="RefSeq" id="NP_064239.1">
    <property type="nucleotide sequence ID" value="NC_002512.2"/>
</dbReference>
<sequence>MASHQELRFVLESEKSSSSKDHSYSRDKMDVGTSERTRGMNFPYATQRSPDTVDAQFLERSGSQWPDVLRPVECMIDYQEYRKRAGAAWEPFIELLGVSKNFYALGRHLEEVDGNMIPLPWPVDKHVRLTSTNMLNYHGSLECVKRNYPMIGGEDVEVLGVVLSRGQSLYSSTDHPVLFISRSGVVYCHIRAQPIWVPGYDPDMDQERVFVVADDLRTLAKEGLVRCDEMYTEEGGAPYAAPDDKSLQELIRISRYGSYRFFKNLDAMEEQTIYINGCPGMLKDRVFIIPTYVPSYLKRLMAETYGKNFHIIGRVTRSPDDPPCDCECFIMVNDTNKIYSYTPESSKVRYIAKDFDQFLRMGTRRAYFNFELFHKDRPPVHDEPTFTPPLGCGFFLLSREMITVKRTK</sequence>
<accession>Q9DW63</accession>
<reference evidence="2 3" key="8">
    <citation type="journal article" date="2000" name="J. Virol.">
        <title>The r144 major histocompatibility complex class I-like gene of rat cytomegalovirus is dispensable for both acute and long-term infection in the immunocompromised host.</title>
        <authorList>
            <person name="Beisser P.S."/>
            <person name="Kloover J.S."/>
            <person name="Grauls G.E."/>
            <person name="Blok M.J."/>
            <person name="Bruggeman C.A."/>
            <person name="Vink C."/>
        </authorList>
    </citation>
    <scope>NUCLEOTIDE SEQUENCE [LARGE SCALE GENOMIC DNA]</scope>
    <source>
        <strain evidence="2 3">Maastricht</strain>
    </source>
</reference>
<reference evidence="2 3" key="10">
    <citation type="journal article" date="2000" name="Virus Res.">
        <title>Rat cytomegalovirus R89 is a highly conserved gene which expresses a spliced transcript.</title>
        <authorList>
            <person name="Gruijthuijsen Y.K."/>
            <person name="Beuken E."/>
            <person name="Bruggeman C.A."/>
            <person name="Vink C."/>
        </authorList>
    </citation>
    <scope>NUCLEOTIDE SEQUENCE [LARGE SCALE GENOMIC DNA]</scope>
    <source>
        <strain evidence="2 3">Maastricht</strain>
    </source>
</reference>
<reference evidence="2 3" key="4">
    <citation type="journal article" date="1998" name="J. Virol.">
        <title>The R33 G protein-coupled receptor gene of rat cytomegalovirus plays an essential role in the pathogenesis of viral infection.</title>
        <authorList>
            <person name="Beisser P.S."/>
            <person name="Vink C."/>
            <person name="Van Dam J.G."/>
            <person name="Grauls G."/>
            <person name="Vanherle S.J."/>
            <person name="Bruggeman C.A."/>
        </authorList>
    </citation>
    <scope>NUCLEOTIDE SEQUENCE [LARGE SCALE GENOMIC DNA]</scope>
    <source>
        <strain evidence="2 3">Maastricht</strain>
    </source>
</reference>
<reference evidence="2 3" key="1">
    <citation type="journal article" date="1996" name="J. Gen. Virol.">
        <title>Cloning and sequence analysis of the genes encoding DNA polymerase, glycoprotein B, ICP18.5 and major DNA-binding protein of rat cytomegalovirus.</title>
        <authorList>
            <person name="Beuken E."/>
            <person name="Slobbe R."/>
            <person name="Bruggeman C.A."/>
            <person name="Vink C."/>
        </authorList>
    </citation>
    <scope>NUCLEOTIDE SEQUENCE [LARGE SCALE GENOMIC DNA]</scope>
    <source>
        <strain evidence="2 3">Maastricht</strain>
    </source>
</reference>
<keyword evidence="3" id="KW-1185">Reference proteome</keyword>
<protein>
    <submittedName>
        <fullName evidence="2">Pr128</fullName>
    </submittedName>
</protein>
<evidence type="ECO:0000313" key="3">
    <source>
        <dbReference type="Proteomes" id="UP000008288"/>
    </source>
</evidence>
<dbReference type="EMBL" id="AF232689">
    <property type="protein sequence ID" value="AAF99227.1"/>
    <property type="molecule type" value="Genomic_DNA"/>
</dbReference>
<dbReference type="KEGG" id="vg:940347"/>
<reference evidence="2 3" key="7">
    <citation type="journal article" date="1999" name="J. Virol.">
        <title>Deletion of the R78 G protein-coupled receptor gene from rat cytomegalovirus results in an attenuated, syncytium-inducing mutant strain.</title>
        <authorList>
            <person name="Beisser P.S."/>
            <person name="Grauls G."/>
            <person name="Bruggeman C.A."/>
            <person name="Vink C."/>
        </authorList>
    </citation>
    <scope>NUCLEOTIDE SEQUENCE [LARGE SCALE GENOMIC DNA]</scope>
    <source>
        <strain evidence="2 3">Maastricht</strain>
    </source>
</reference>
<reference evidence="2 3" key="5">
    <citation type="journal article" date="1998" name="Virology">
        <title>The Maastricht strain and England strain of rat cytomegalovirus represent different betaherpesvirus species rather than strains.</title>
        <authorList>
            <person name="Beisser P.S."/>
            <person name="Kaptein S.J."/>
            <person name="Beuken E."/>
            <person name="Bruggeman C.A."/>
            <person name="Vink C."/>
        </authorList>
    </citation>
    <scope>NUCLEOTIDE SEQUENCE [LARGE SCALE GENOMIC DNA]</scope>
    <source>
        <strain evidence="2 3">Maastricht</strain>
    </source>
</reference>
<dbReference type="GeneID" id="940347"/>
<gene>
    <name evidence="2" type="primary">r128</name>
</gene>
<reference evidence="2 3" key="2">
    <citation type="journal article" date="1996" name="J. Virol.">
        <title>Structure of the rat cytomegalovirus genome termini.</title>
        <authorList>
            <person name="Vink C."/>
            <person name="Beuken E."/>
            <person name="Bruggeman C.A."/>
        </authorList>
    </citation>
    <scope>NUCLEOTIDE SEQUENCE [LARGE SCALE GENOMIC DNA]</scope>
    <source>
        <strain evidence="2 3">Maastricht</strain>
    </source>
</reference>
<proteinExistence type="predicted"/>
<evidence type="ECO:0000256" key="1">
    <source>
        <dbReference type="SAM" id="MobiDB-lite"/>
    </source>
</evidence>